<sequence>MIEIVMVFEGILENGCDLSLQRAQKTPFLQSQQADLGPDLRSENELPHPPVLDQTNTEARETEVFHGIHIFPLLLLKETQAHQRGKNGIQGEEGDREAQLSEGDSMTQADAAVGETDREARVWIEAQLQSTGDL</sequence>
<dbReference type="VEuPathDB" id="FungiDB:ACJ73_03437"/>
<feature type="region of interest" description="Disordered" evidence="1">
    <location>
        <begin position="82"/>
        <end position="118"/>
    </location>
</feature>
<comment type="caution">
    <text evidence="2">The sequence shown here is derived from an EMBL/GenBank/DDBJ whole genome shotgun (WGS) entry which is preliminary data.</text>
</comment>
<protein>
    <submittedName>
        <fullName evidence="2">Uncharacterized protein</fullName>
    </submittedName>
</protein>
<dbReference type="AlphaFoldDB" id="A0A1J9R9I7"/>
<accession>A0A1J9R9I7</accession>
<gene>
    <name evidence="2" type="ORF">ACJ73_03437</name>
</gene>
<evidence type="ECO:0000313" key="3">
    <source>
        <dbReference type="Proteomes" id="UP000242791"/>
    </source>
</evidence>
<name>A0A1J9R9I7_9EURO</name>
<keyword evidence="3" id="KW-1185">Reference proteome</keyword>
<evidence type="ECO:0000256" key="1">
    <source>
        <dbReference type="SAM" id="MobiDB-lite"/>
    </source>
</evidence>
<evidence type="ECO:0000313" key="2">
    <source>
        <dbReference type="EMBL" id="OJD25191.1"/>
    </source>
</evidence>
<organism evidence="2 3">
    <name type="scientific">Blastomyces percursus</name>
    <dbReference type="NCBI Taxonomy" id="1658174"/>
    <lineage>
        <taxon>Eukaryota</taxon>
        <taxon>Fungi</taxon>
        <taxon>Dikarya</taxon>
        <taxon>Ascomycota</taxon>
        <taxon>Pezizomycotina</taxon>
        <taxon>Eurotiomycetes</taxon>
        <taxon>Eurotiomycetidae</taxon>
        <taxon>Onygenales</taxon>
        <taxon>Ajellomycetaceae</taxon>
        <taxon>Blastomyces</taxon>
    </lineage>
</organism>
<feature type="region of interest" description="Disordered" evidence="1">
    <location>
        <begin position="30"/>
        <end position="54"/>
    </location>
</feature>
<dbReference type="EMBL" id="LGTZ01000416">
    <property type="protein sequence ID" value="OJD25191.1"/>
    <property type="molecule type" value="Genomic_DNA"/>
</dbReference>
<dbReference type="Proteomes" id="UP000242791">
    <property type="component" value="Unassembled WGS sequence"/>
</dbReference>
<proteinExistence type="predicted"/>
<reference evidence="2 3" key="1">
    <citation type="submission" date="2015-08" db="EMBL/GenBank/DDBJ databases">
        <title>Emmonsia species relationships and genome sequence.</title>
        <authorList>
            <person name="Cuomo C.A."/>
            <person name="Schwartz I.S."/>
            <person name="Kenyon C."/>
            <person name="De Hoog G.S."/>
            <person name="Govender N.P."/>
            <person name="Botha A."/>
            <person name="Moreno L."/>
            <person name="De Vries M."/>
            <person name="Munoz J.F."/>
            <person name="Stielow J.B."/>
        </authorList>
    </citation>
    <scope>NUCLEOTIDE SEQUENCE [LARGE SCALE GENOMIC DNA]</scope>
    <source>
        <strain evidence="2 3">EI222</strain>
    </source>
</reference>